<gene>
    <name evidence="2" type="ORF">BS50DRAFT_615566</name>
</gene>
<protein>
    <submittedName>
        <fullName evidence="2">Uncharacterized protein</fullName>
    </submittedName>
</protein>
<dbReference type="Proteomes" id="UP000240883">
    <property type="component" value="Unassembled WGS sequence"/>
</dbReference>
<sequence length="132" mass="14447">MMPKSSTALGPAYSVYILPSPIYHFTGKHSDADLQRYPPRSPTLQHNSQVPPPSHVSNALTLLVPPSIHPAFSHQCRCWAVPSPPPTQAPGYVTSPTDCRLRGSEPLQQAILRYTSRLLPPPQIPICLVHGL</sequence>
<organism evidence="2 3">
    <name type="scientific">Corynespora cassiicola Philippines</name>
    <dbReference type="NCBI Taxonomy" id="1448308"/>
    <lineage>
        <taxon>Eukaryota</taxon>
        <taxon>Fungi</taxon>
        <taxon>Dikarya</taxon>
        <taxon>Ascomycota</taxon>
        <taxon>Pezizomycotina</taxon>
        <taxon>Dothideomycetes</taxon>
        <taxon>Pleosporomycetidae</taxon>
        <taxon>Pleosporales</taxon>
        <taxon>Corynesporascaceae</taxon>
        <taxon>Corynespora</taxon>
    </lineage>
</organism>
<feature type="compositionally biased region" description="Polar residues" evidence="1">
    <location>
        <begin position="42"/>
        <end position="55"/>
    </location>
</feature>
<evidence type="ECO:0000313" key="2">
    <source>
        <dbReference type="EMBL" id="PSN74738.1"/>
    </source>
</evidence>
<reference evidence="2 3" key="1">
    <citation type="journal article" date="2018" name="Front. Microbiol.">
        <title>Genome-Wide Analysis of Corynespora cassiicola Leaf Fall Disease Putative Effectors.</title>
        <authorList>
            <person name="Lopez D."/>
            <person name="Ribeiro S."/>
            <person name="Label P."/>
            <person name="Fumanal B."/>
            <person name="Venisse J.S."/>
            <person name="Kohler A."/>
            <person name="de Oliveira R.R."/>
            <person name="Labutti K."/>
            <person name="Lipzen A."/>
            <person name="Lail K."/>
            <person name="Bauer D."/>
            <person name="Ohm R.A."/>
            <person name="Barry K.W."/>
            <person name="Spatafora J."/>
            <person name="Grigoriev I.V."/>
            <person name="Martin F.M."/>
            <person name="Pujade-Renaud V."/>
        </authorList>
    </citation>
    <scope>NUCLEOTIDE SEQUENCE [LARGE SCALE GENOMIC DNA]</scope>
    <source>
        <strain evidence="2 3">Philippines</strain>
    </source>
</reference>
<evidence type="ECO:0000313" key="3">
    <source>
        <dbReference type="Proteomes" id="UP000240883"/>
    </source>
</evidence>
<evidence type="ECO:0000256" key="1">
    <source>
        <dbReference type="SAM" id="MobiDB-lite"/>
    </source>
</evidence>
<name>A0A2T2PBJ1_CORCC</name>
<proteinExistence type="predicted"/>
<dbReference type="EMBL" id="KZ678128">
    <property type="protein sequence ID" value="PSN74738.1"/>
    <property type="molecule type" value="Genomic_DNA"/>
</dbReference>
<feature type="region of interest" description="Disordered" evidence="1">
    <location>
        <begin position="29"/>
        <end position="55"/>
    </location>
</feature>
<accession>A0A2T2PBJ1</accession>
<dbReference type="AlphaFoldDB" id="A0A2T2PBJ1"/>
<keyword evidence="3" id="KW-1185">Reference proteome</keyword>